<keyword evidence="4" id="KW-1133">Transmembrane helix</keyword>
<keyword evidence="5" id="KW-0472">Membrane</keyword>
<keyword evidence="2" id="KW-1003">Cell membrane</keyword>
<evidence type="ECO:0000256" key="3">
    <source>
        <dbReference type="ARBA" id="ARBA00022692"/>
    </source>
</evidence>
<gene>
    <name evidence="6" type="ORF">DXC44_03465</name>
</gene>
<evidence type="ECO:0000256" key="2">
    <source>
        <dbReference type="ARBA" id="ARBA00022475"/>
    </source>
</evidence>
<dbReference type="EMBL" id="QSSN01000002">
    <property type="protein sequence ID" value="RGL88762.1"/>
    <property type="molecule type" value="Genomic_DNA"/>
</dbReference>
<comment type="caution">
    <text evidence="6">The sequence shown here is derived from an EMBL/GenBank/DDBJ whole genome shotgun (WGS) entry which is preliminary data.</text>
</comment>
<accession>A0A1H7FAI5</accession>
<keyword evidence="3" id="KW-0812">Transmembrane</keyword>
<dbReference type="GO" id="GO:0005886">
    <property type="term" value="C:plasma membrane"/>
    <property type="evidence" value="ECO:0007669"/>
    <property type="project" value="UniProtKB-SubCell"/>
</dbReference>
<evidence type="ECO:0000256" key="1">
    <source>
        <dbReference type="ARBA" id="ARBA00004651"/>
    </source>
</evidence>
<evidence type="ECO:0000256" key="5">
    <source>
        <dbReference type="ARBA" id="ARBA00023136"/>
    </source>
</evidence>
<evidence type="ECO:0000256" key="4">
    <source>
        <dbReference type="ARBA" id="ARBA00022989"/>
    </source>
</evidence>
<evidence type="ECO:0000313" key="7">
    <source>
        <dbReference type="Proteomes" id="UP000261278"/>
    </source>
</evidence>
<dbReference type="InterPro" id="IPR050833">
    <property type="entry name" value="Poly_Biosynth_Transport"/>
</dbReference>
<evidence type="ECO:0000313" key="6">
    <source>
        <dbReference type="EMBL" id="RGL88762.1"/>
    </source>
</evidence>
<reference evidence="6 7" key="1">
    <citation type="submission" date="2018-08" db="EMBL/GenBank/DDBJ databases">
        <title>A genome reference for cultivated species of the human gut microbiota.</title>
        <authorList>
            <person name="Zou Y."/>
            <person name="Xue W."/>
            <person name="Luo G."/>
        </authorList>
    </citation>
    <scope>NUCLEOTIDE SEQUENCE [LARGE SCALE GENOMIC DNA]</scope>
    <source>
        <strain evidence="6 7">TF05-18</strain>
    </source>
</reference>
<dbReference type="RefSeq" id="WP_074783105.1">
    <property type="nucleotide sequence ID" value="NZ_CAJTAS010000053.1"/>
</dbReference>
<comment type="subcellular location">
    <subcellularLocation>
        <location evidence="1">Cell membrane</location>
        <topology evidence="1">Multi-pass membrane protein</topology>
    </subcellularLocation>
</comment>
<sequence length="518" mass="60059">MKENNRIYKSIRNSTYAILGQIITIALNFISRTIFIHTLGAIYLGINGLFTNILSVLSFAELGFSTAIIYEMYAPLANNDKKRVASLMNFYSKVYKYIGSSIFIIGIFLIPYLHFFIKDPSIIPANLPPLWIIFLLFLLNTSASYFFSYKRSIIVASQNSYIDSINQMEFNIIRNILQISVLFFFKSFVSFLIIQLVCTFLSNVFISIKANKLYPYLRNKKKEKINYETLHNIKKNVFAMAFNKLGGVAVSGVNNLMIAKFVGIVAVGYYSNYLLIINTIKTIFVQFFIPITASIGNFVVTKTKEESHILFLKLLFINAYIAIFLSICLSTLINSFIIIFWGKDFVFSTTLTLLIIFNFYIDRIRQSSQIFIDVNGLFWQIKWRAFCEAVFTIILVSILLIKFNMEIEGVIIGTLLNNILINLWWEGYIIYKYIFKKRVLKYLLLHIKYILVLIFCYICTSSISSLIPNSIIGFFLKTLISIVIPNIIMITIFYHTKEFQYFKDILSKIITHKIYNHE</sequence>
<dbReference type="PANTHER" id="PTHR30250">
    <property type="entry name" value="PST FAMILY PREDICTED COLANIC ACID TRANSPORTER"/>
    <property type="match status" value="1"/>
</dbReference>
<dbReference type="Proteomes" id="UP000261278">
    <property type="component" value="Unassembled WGS sequence"/>
</dbReference>
<proteinExistence type="predicted"/>
<dbReference type="PANTHER" id="PTHR30250:SF26">
    <property type="entry name" value="PSMA PROTEIN"/>
    <property type="match status" value="1"/>
</dbReference>
<organism evidence="6 7">
    <name type="scientific">Phocaeicola vulgatus</name>
    <name type="common">Bacteroides vulgatus</name>
    <dbReference type="NCBI Taxonomy" id="821"/>
    <lineage>
        <taxon>Bacteria</taxon>
        <taxon>Pseudomonadati</taxon>
        <taxon>Bacteroidota</taxon>
        <taxon>Bacteroidia</taxon>
        <taxon>Bacteroidales</taxon>
        <taxon>Bacteroidaceae</taxon>
        <taxon>Phocaeicola</taxon>
    </lineage>
</organism>
<dbReference type="AlphaFoldDB" id="A0A1H7FAI5"/>
<protein>
    <submittedName>
        <fullName evidence="6">Transporter</fullName>
    </submittedName>
</protein>
<name>A0A1H7FAI5_PHOVU</name>